<dbReference type="Pfam" id="PF25967">
    <property type="entry name" value="RND-MFP_C"/>
    <property type="match status" value="1"/>
</dbReference>
<comment type="similarity">
    <text evidence="1">Belongs to the membrane fusion protein (MFP) (TC 8.A.1) family.</text>
</comment>
<evidence type="ECO:0000256" key="2">
    <source>
        <dbReference type="ARBA" id="ARBA00022448"/>
    </source>
</evidence>
<evidence type="ECO:0000313" key="7">
    <source>
        <dbReference type="EMBL" id="MEE1944465.1"/>
    </source>
</evidence>
<proteinExistence type="inferred from homology"/>
<feature type="chain" id="PRO_5046001826" evidence="3">
    <location>
        <begin position="22"/>
        <end position="359"/>
    </location>
</feature>
<feature type="domain" description="CusB-like beta-barrel" evidence="4">
    <location>
        <begin position="212"/>
        <end position="287"/>
    </location>
</feature>
<dbReference type="Gene3D" id="2.40.420.20">
    <property type="match status" value="1"/>
</dbReference>
<protein>
    <submittedName>
        <fullName evidence="7">Efflux RND transporter periplasmic adaptor subunit</fullName>
    </submittedName>
</protein>
<evidence type="ECO:0000256" key="3">
    <source>
        <dbReference type="SAM" id="SignalP"/>
    </source>
</evidence>
<dbReference type="InterPro" id="IPR058792">
    <property type="entry name" value="Beta-barrel_RND_2"/>
</dbReference>
<reference evidence="7 8" key="1">
    <citation type="submission" date="2024-01" db="EMBL/GenBank/DDBJ databases">
        <title>Pedobacter sp. nov., isolated from fresh soil.</title>
        <authorList>
            <person name="Le N.T.T."/>
        </authorList>
    </citation>
    <scope>NUCLEOTIDE SEQUENCE [LARGE SCALE GENOMIC DNA]</scope>
    <source>
        <strain evidence="7 8">KR3-3</strain>
    </source>
</reference>
<keyword evidence="2" id="KW-0813">Transport</keyword>
<dbReference type="PANTHER" id="PTHR30097">
    <property type="entry name" value="CATION EFFLUX SYSTEM PROTEIN CUSB"/>
    <property type="match status" value="1"/>
</dbReference>
<dbReference type="Gene3D" id="2.40.30.170">
    <property type="match status" value="1"/>
</dbReference>
<dbReference type="PROSITE" id="PS51257">
    <property type="entry name" value="PROKAR_LIPOPROTEIN"/>
    <property type="match status" value="1"/>
</dbReference>
<gene>
    <name evidence="7" type="ORF">VRU48_05055</name>
</gene>
<dbReference type="EMBL" id="JAZDQT010000001">
    <property type="protein sequence ID" value="MEE1944465.1"/>
    <property type="molecule type" value="Genomic_DNA"/>
</dbReference>
<feature type="domain" description="CzcB-like barrel-sandwich hybrid" evidence="6">
    <location>
        <begin position="69"/>
        <end position="208"/>
    </location>
</feature>
<dbReference type="InterPro" id="IPR058647">
    <property type="entry name" value="BSH_CzcB-like"/>
</dbReference>
<dbReference type="RefSeq" id="WP_330106834.1">
    <property type="nucleotide sequence ID" value="NZ_JAZDQT010000001.1"/>
</dbReference>
<dbReference type="Gene3D" id="1.10.287.470">
    <property type="entry name" value="Helix hairpin bin"/>
    <property type="match status" value="1"/>
</dbReference>
<comment type="caution">
    <text evidence="7">The sequence shown here is derived from an EMBL/GenBank/DDBJ whole genome shotgun (WGS) entry which is preliminary data.</text>
</comment>
<evidence type="ECO:0000259" key="6">
    <source>
        <dbReference type="Pfam" id="PF25973"/>
    </source>
</evidence>
<dbReference type="Gene3D" id="2.40.50.100">
    <property type="match status" value="1"/>
</dbReference>
<feature type="signal peptide" evidence="3">
    <location>
        <begin position="1"/>
        <end position="21"/>
    </location>
</feature>
<dbReference type="Pfam" id="PF25954">
    <property type="entry name" value="Beta-barrel_RND_2"/>
    <property type="match status" value="1"/>
</dbReference>
<keyword evidence="8" id="KW-1185">Reference proteome</keyword>
<evidence type="ECO:0000259" key="5">
    <source>
        <dbReference type="Pfam" id="PF25967"/>
    </source>
</evidence>
<name>A0ABU7I4S5_9SPHI</name>
<keyword evidence="3" id="KW-0732">Signal</keyword>
<dbReference type="Proteomes" id="UP001336835">
    <property type="component" value="Unassembled WGS sequence"/>
</dbReference>
<feature type="domain" description="Multidrug resistance protein MdtA-like C-terminal permuted SH3" evidence="5">
    <location>
        <begin position="293"/>
        <end position="347"/>
    </location>
</feature>
<dbReference type="PANTHER" id="PTHR30097:SF4">
    <property type="entry name" value="SLR6042 PROTEIN"/>
    <property type="match status" value="1"/>
</dbReference>
<dbReference type="NCBIfam" id="TIGR01730">
    <property type="entry name" value="RND_mfp"/>
    <property type="match status" value="1"/>
</dbReference>
<evidence type="ECO:0000313" key="8">
    <source>
        <dbReference type="Proteomes" id="UP001336835"/>
    </source>
</evidence>
<dbReference type="SUPFAM" id="SSF111369">
    <property type="entry name" value="HlyD-like secretion proteins"/>
    <property type="match status" value="1"/>
</dbReference>
<dbReference type="InterPro" id="IPR058627">
    <property type="entry name" value="MdtA-like_C"/>
</dbReference>
<accession>A0ABU7I4S5</accession>
<dbReference type="InterPro" id="IPR006143">
    <property type="entry name" value="RND_pump_MFP"/>
</dbReference>
<organism evidence="7 8">
    <name type="scientific">Pedobacter albus</name>
    <dbReference type="NCBI Taxonomy" id="3113905"/>
    <lineage>
        <taxon>Bacteria</taxon>
        <taxon>Pseudomonadati</taxon>
        <taxon>Bacteroidota</taxon>
        <taxon>Sphingobacteriia</taxon>
        <taxon>Sphingobacteriales</taxon>
        <taxon>Sphingobacteriaceae</taxon>
        <taxon>Pedobacter</taxon>
    </lineage>
</organism>
<evidence type="ECO:0000259" key="4">
    <source>
        <dbReference type="Pfam" id="PF25954"/>
    </source>
</evidence>
<sequence length="359" mass="39117">MKKSPLYVMALLATSFFAACADKPTEVPKSDELLPDSLIKNVQTVPVKLEDENGVIKLNGKVQANEARQAKVFALVSGKVQSLKVELGDFVHKGQVLALLNSTEVAGIANDLANAEANVTLAEKTLATTKSLYEGNLATEQDYLSAKVNYNKSVADLQKAKQVASISGGNQAQYLIKAPISGYVIEKNITNNSAIRPDNNADLFVIADLSDVWIMANVYEADMNSVHLGDEVKVSTLANPEKSYTGKIDKIYNVLDASTRTMKVRISMNNANNEFKPEMFAKVKVDRKVTQKALAIPAQAMVMDNGKNYVVVKKNNKLSVQAIQVMSRFEDKAYVTGLALGDEVVTSSQLFLYQALTNN</sequence>
<dbReference type="Pfam" id="PF25973">
    <property type="entry name" value="BSH_CzcB"/>
    <property type="match status" value="1"/>
</dbReference>
<dbReference type="InterPro" id="IPR051909">
    <property type="entry name" value="MFP_Cation_Efflux"/>
</dbReference>
<evidence type="ECO:0000256" key="1">
    <source>
        <dbReference type="ARBA" id="ARBA00009477"/>
    </source>
</evidence>